<evidence type="ECO:0000256" key="13">
    <source>
        <dbReference type="SAM" id="Phobius"/>
    </source>
</evidence>
<accession>A0A841R7I8</accession>
<feature type="transmembrane region" description="Helical" evidence="13">
    <location>
        <begin position="70"/>
        <end position="92"/>
    </location>
</feature>
<dbReference type="AlphaFoldDB" id="A0A841R7I8"/>
<dbReference type="PIRSF" id="PIRSF006247">
    <property type="entry name" value="TrkH"/>
    <property type="match status" value="1"/>
</dbReference>
<evidence type="ECO:0000256" key="8">
    <source>
        <dbReference type="ARBA" id="ARBA00022958"/>
    </source>
</evidence>
<name>A0A841R7I8_9SPIO</name>
<evidence type="ECO:0000256" key="11">
    <source>
        <dbReference type="ARBA" id="ARBA00023136"/>
    </source>
</evidence>
<evidence type="ECO:0000313" key="14">
    <source>
        <dbReference type="EMBL" id="MBB6478939.1"/>
    </source>
</evidence>
<evidence type="ECO:0000256" key="3">
    <source>
        <dbReference type="ARBA" id="ARBA00022448"/>
    </source>
</evidence>
<keyword evidence="11 13" id="KW-0472">Membrane</keyword>
<dbReference type="Pfam" id="PF02386">
    <property type="entry name" value="TrkH"/>
    <property type="match status" value="1"/>
</dbReference>
<evidence type="ECO:0000256" key="9">
    <source>
        <dbReference type="ARBA" id="ARBA00022989"/>
    </source>
</evidence>
<keyword evidence="12" id="KW-0479">Metal-binding</keyword>
<protein>
    <submittedName>
        <fullName evidence="14">Trk system potassium uptake protein TrkH</fullName>
    </submittedName>
</protein>
<evidence type="ECO:0000313" key="15">
    <source>
        <dbReference type="Proteomes" id="UP000587760"/>
    </source>
</evidence>
<sequence length="486" mass="53021">MHFAMIFSVIAVLVMVIGGFMFFPLGIALYEGESEQAAAFGLTIVLVIILGLVLHLFTRKKKGKQFSAKDGFLMVTTSWVIASAAGALPFYLSGSIPAFTDAYFETMSGFTTTGASILTEIQSLPRSILFWRSLTHWLGGMGFVVLTVAIMPLLGIGGVKLVSAESPGPTMDKITPKITHMAKLLWVIYTAMTVIETVLLMAGGMSLFDALTHTFGTLATGGFSPMNASVGHYDSAYFDIIITVFMVLAGLNFGLYYRAMTGNFVEIKRNTELKVYLGIFIAATILAAIPMVGNVYSNWGESLRFSSFQVASIITTTGYATADFDLWPSFSKFILFLLMFVGGCSGSTGGGIKVIRIVTLFKQSVTEMKHLTNPRGVFTTRINGIVVKKDFVYTITGFVLLYFMLLMVTTGVVASSPGNYNLITSFSTALATVGNIGPGFSLVGPTMNYSFFPEGVKWFLSFAMMAGRLEIYTVLILFTPYFWRRR</sequence>
<feature type="binding site" evidence="12">
    <location>
        <position position="112"/>
    </location>
    <ligand>
        <name>K(+)</name>
        <dbReference type="ChEBI" id="CHEBI:29103"/>
    </ligand>
</feature>
<dbReference type="EMBL" id="JACHGJ010000001">
    <property type="protein sequence ID" value="MBB6478939.1"/>
    <property type="molecule type" value="Genomic_DNA"/>
</dbReference>
<feature type="transmembrane region" description="Helical" evidence="13">
    <location>
        <begin position="333"/>
        <end position="355"/>
    </location>
</feature>
<dbReference type="InterPro" id="IPR004772">
    <property type="entry name" value="TrkH"/>
</dbReference>
<feature type="binding site" evidence="12">
    <location>
        <position position="221"/>
    </location>
    <ligand>
        <name>K(+)</name>
        <dbReference type="ChEBI" id="CHEBI:29103"/>
    </ligand>
</feature>
<keyword evidence="8 12" id="KW-0630">Potassium</keyword>
<gene>
    <name evidence="14" type="ORF">HNR50_000572</name>
</gene>
<evidence type="ECO:0000256" key="4">
    <source>
        <dbReference type="ARBA" id="ARBA00022475"/>
    </source>
</evidence>
<comment type="similarity">
    <text evidence="2">Belongs to the TrkH potassium transport family.</text>
</comment>
<feature type="transmembrane region" description="Helical" evidence="13">
    <location>
        <begin position="184"/>
        <end position="208"/>
    </location>
</feature>
<dbReference type="PANTHER" id="PTHR32024">
    <property type="entry name" value="TRK SYSTEM POTASSIUM UPTAKE PROTEIN TRKG-RELATED"/>
    <property type="match status" value="1"/>
</dbReference>
<feature type="binding site" evidence="12">
    <location>
        <position position="316"/>
    </location>
    <ligand>
        <name>K(+)</name>
        <dbReference type="ChEBI" id="CHEBI:29103"/>
    </ligand>
</feature>
<keyword evidence="15" id="KW-1185">Reference proteome</keyword>
<evidence type="ECO:0000256" key="5">
    <source>
        <dbReference type="ARBA" id="ARBA00022519"/>
    </source>
</evidence>
<dbReference type="Proteomes" id="UP000587760">
    <property type="component" value="Unassembled WGS sequence"/>
</dbReference>
<keyword evidence="5" id="KW-0997">Cell inner membrane</keyword>
<feature type="transmembrane region" description="Helical" evidence="13">
    <location>
        <begin position="36"/>
        <end position="58"/>
    </location>
</feature>
<evidence type="ECO:0000256" key="2">
    <source>
        <dbReference type="ARBA" id="ARBA00009137"/>
    </source>
</evidence>
<dbReference type="GO" id="GO:0015379">
    <property type="term" value="F:potassium:chloride symporter activity"/>
    <property type="evidence" value="ECO:0007669"/>
    <property type="project" value="InterPro"/>
</dbReference>
<dbReference type="PANTHER" id="PTHR32024:SF2">
    <property type="entry name" value="TRK SYSTEM POTASSIUM UPTAKE PROTEIN TRKG-RELATED"/>
    <property type="match status" value="1"/>
</dbReference>
<feature type="transmembrane region" description="Helical" evidence="13">
    <location>
        <begin position="236"/>
        <end position="255"/>
    </location>
</feature>
<feature type="transmembrane region" description="Helical" evidence="13">
    <location>
        <begin position="458"/>
        <end position="483"/>
    </location>
</feature>
<feature type="binding site" evidence="12">
    <location>
        <position position="317"/>
    </location>
    <ligand>
        <name>K(+)</name>
        <dbReference type="ChEBI" id="CHEBI:29103"/>
    </ligand>
</feature>
<evidence type="ECO:0000256" key="6">
    <source>
        <dbReference type="ARBA" id="ARBA00022538"/>
    </source>
</evidence>
<feature type="transmembrane region" description="Helical" evidence="13">
    <location>
        <begin position="391"/>
        <end position="414"/>
    </location>
</feature>
<reference evidence="14 15" key="1">
    <citation type="submission" date="2020-08" db="EMBL/GenBank/DDBJ databases">
        <title>Genomic Encyclopedia of Type Strains, Phase IV (KMG-IV): sequencing the most valuable type-strain genomes for metagenomic binning, comparative biology and taxonomic classification.</title>
        <authorList>
            <person name="Goeker M."/>
        </authorList>
    </citation>
    <scope>NUCLEOTIDE SEQUENCE [LARGE SCALE GENOMIC DNA]</scope>
    <source>
        <strain evidence="14 15">DSM 2461</strain>
    </source>
</reference>
<feature type="transmembrane region" description="Helical" evidence="13">
    <location>
        <begin position="7"/>
        <end position="30"/>
    </location>
</feature>
<keyword evidence="10" id="KW-0406">Ion transport</keyword>
<keyword evidence="7 13" id="KW-0812">Transmembrane</keyword>
<feature type="binding site" evidence="12">
    <location>
        <position position="435"/>
    </location>
    <ligand>
        <name>K(+)</name>
        <dbReference type="ChEBI" id="CHEBI:29103"/>
    </ligand>
</feature>
<dbReference type="GO" id="GO:0046872">
    <property type="term" value="F:metal ion binding"/>
    <property type="evidence" value="ECO:0007669"/>
    <property type="project" value="UniProtKB-KW"/>
</dbReference>
<keyword evidence="9 13" id="KW-1133">Transmembrane helix</keyword>
<dbReference type="RefSeq" id="WP_184743443.1">
    <property type="nucleotide sequence ID" value="NZ_JACHGJ010000001.1"/>
</dbReference>
<evidence type="ECO:0000256" key="1">
    <source>
        <dbReference type="ARBA" id="ARBA00004429"/>
    </source>
</evidence>
<keyword evidence="3" id="KW-0813">Transport</keyword>
<dbReference type="GO" id="GO:0005886">
    <property type="term" value="C:plasma membrane"/>
    <property type="evidence" value="ECO:0007669"/>
    <property type="project" value="UniProtKB-SubCell"/>
</dbReference>
<feature type="transmembrane region" description="Helical" evidence="13">
    <location>
        <begin position="137"/>
        <end position="163"/>
    </location>
</feature>
<keyword evidence="4" id="KW-1003">Cell membrane</keyword>
<evidence type="ECO:0000256" key="10">
    <source>
        <dbReference type="ARBA" id="ARBA00023065"/>
    </source>
</evidence>
<proteinExistence type="inferred from homology"/>
<comment type="subcellular location">
    <subcellularLocation>
        <location evidence="1">Cell inner membrane</location>
        <topology evidence="1">Multi-pass membrane protein</topology>
    </subcellularLocation>
</comment>
<feature type="transmembrane region" description="Helical" evidence="13">
    <location>
        <begin position="275"/>
        <end position="296"/>
    </location>
</feature>
<dbReference type="InterPro" id="IPR003445">
    <property type="entry name" value="Cat_transpt"/>
</dbReference>
<keyword evidence="6" id="KW-0633">Potassium transport</keyword>
<evidence type="ECO:0000256" key="7">
    <source>
        <dbReference type="ARBA" id="ARBA00022692"/>
    </source>
</evidence>
<organism evidence="14 15">
    <name type="scientific">Spirochaeta isovalerica</name>
    <dbReference type="NCBI Taxonomy" id="150"/>
    <lineage>
        <taxon>Bacteria</taxon>
        <taxon>Pseudomonadati</taxon>
        <taxon>Spirochaetota</taxon>
        <taxon>Spirochaetia</taxon>
        <taxon>Spirochaetales</taxon>
        <taxon>Spirochaetaceae</taxon>
        <taxon>Spirochaeta</taxon>
    </lineage>
</organism>
<feature type="binding site" evidence="12">
    <location>
        <position position="113"/>
    </location>
    <ligand>
        <name>K(+)</name>
        <dbReference type="ChEBI" id="CHEBI:29103"/>
    </ligand>
</feature>
<comment type="caution">
    <text evidence="14">The sequence shown here is derived from an EMBL/GenBank/DDBJ whole genome shotgun (WGS) entry which is preliminary data.</text>
</comment>
<evidence type="ECO:0000256" key="12">
    <source>
        <dbReference type="PIRSR" id="PIRSR006247-1"/>
    </source>
</evidence>